<proteinExistence type="predicted"/>
<evidence type="ECO:0000256" key="1">
    <source>
        <dbReference type="ARBA" id="ARBA00022801"/>
    </source>
</evidence>
<dbReference type="PANTHER" id="PTHR43798:SF31">
    <property type="entry name" value="AB HYDROLASE SUPERFAMILY PROTEIN YCLE"/>
    <property type="match status" value="1"/>
</dbReference>
<gene>
    <name evidence="4" type="ORF">SAMN04489834_2177</name>
</gene>
<dbReference type="PANTHER" id="PTHR43798">
    <property type="entry name" value="MONOACYLGLYCEROL LIPASE"/>
    <property type="match status" value="1"/>
</dbReference>
<dbReference type="EMBL" id="LT629742">
    <property type="protein sequence ID" value="SDS79901.1"/>
    <property type="molecule type" value="Genomic_DNA"/>
</dbReference>
<evidence type="ECO:0000259" key="3">
    <source>
        <dbReference type="Pfam" id="PF00561"/>
    </source>
</evidence>
<sequence length="215" mass="22459">MRPASSLCGLAWGMAAPLLLLHAWGETGRSFDRLLPLLPPGVGARAVDQRWDDSAAPRTLASLAAEVLAFMDAAGLPRAVLLGSSSGGYVAQEVAVAAPERVAGLVLVGTPRSLRGRPAFAGDVERLTDPVGAGWVRRSLDWFPRVQAVPPWYIDDRVSDGARIPARVWRETLTALCTAEPPTESGGVPLGAGIAAPPRNSARPAWQHPGAPGAA</sequence>
<reference evidence="5" key="1">
    <citation type="submission" date="2016-10" db="EMBL/GenBank/DDBJ databases">
        <authorList>
            <person name="Varghese N."/>
            <person name="Submissions S."/>
        </authorList>
    </citation>
    <scope>NUCLEOTIDE SEQUENCE [LARGE SCALE GENOMIC DNA]</scope>
    <source>
        <strain evidence="5">DSM 21772</strain>
    </source>
</reference>
<keyword evidence="1" id="KW-0378">Hydrolase</keyword>
<keyword evidence="5" id="KW-1185">Reference proteome</keyword>
<dbReference type="STRING" id="412690.SAMN04489834_2177"/>
<dbReference type="InterPro" id="IPR029058">
    <property type="entry name" value="AB_hydrolase_fold"/>
</dbReference>
<feature type="region of interest" description="Disordered" evidence="2">
    <location>
        <begin position="180"/>
        <end position="215"/>
    </location>
</feature>
<evidence type="ECO:0000256" key="2">
    <source>
        <dbReference type="SAM" id="MobiDB-lite"/>
    </source>
</evidence>
<dbReference type="Gene3D" id="3.40.50.1820">
    <property type="entry name" value="alpha/beta hydrolase"/>
    <property type="match status" value="1"/>
</dbReference>
<dbReference type="GO" id="GO:0016787">
    <property type="term" value="F:hydrolase activity"/>
    <property type="evidence" value="ECO:0007669"/>
    <property type="project" value="UniProtKB-KW"/>
</dbReference>
<name>A0A1H1V5Y5_9MICO</name>
<dbReference type="InterPro" id="IPR050266">
    <property type="entry name" value="AB_hydrolase_sf"/>
</dbReference>
<accession>A0A1H1V5Y5</accession>
<protein>
    <submittedName>
        <fullName evidence="4">Pimeloyl-ACP methyl ester carboxylesterase</fullName>
    </submittedName>
</protein>
<dbReference type="GO" id="GO:0016020">
    <property type="term" value="C:membrane"/>
    <property type="evidence" value="ECO:0007669"/>
    <property type="project" value="TreeGrafter"/>
</dbReference>
<feature type="domain" description="AB hydrolase-1" evidence="3">
    <location>
        <begin position="17"/>
        <end position="133"/>
    </location>
</feature>
<organism evidence="4 5">
    <name type="scientific">Microterricola viridarii</name>
    <dbReference type="NCBI Taxonomy" id="412690"/>
    <lineage>
        <taxon>Bacteria</taxon>
        <taxon>Bacillati</taxon>
        <taxon>Actinomycetota</taxon>
        <taxon>Actinomycetes</taxon>
        <taxon>Micrococcales</taxon>
        <taxon>Microbacteriaceae</taxon>
        <taxon>Microterricola</taxon>
    </lineage>
</organism>
<dbReference type="SUPFAM" id="SSF53474">
    <property type="entry name" value="alpha/beta-Hydrolases"/>
    <property type="match status" value="1"/>
</dbReference>
<dbReference type="InterPro" id="IPR000073">
    <property type="entry name" value="AB_hydrolase_1"/>
</dbReference>
<evidence type="ECO:0000313" key="4">
    <source>
        <dbReference type="EMBL" id="SDS79901.1"/>
    </source>
</evidence>
<evidence type="ECO:0000313" key="5">
    <source>
        <dbReference type="Proteomes" id="UP000181956"/>
    </source>
</evidence>
<dbReference type="AlphaFoldDB" id="A0A1H1V5Y5"/>
<dbReference type="Proteomes" id="UP000181956">
    <property type="component" value="Chromosome I"/>
</dbReference>
<dbReference type="Pfam" id="PF00561">
    <property type="entry name" value="Abhydrolase_1"/>
    <property type="match status" value="1"/>
</dbReference>